<gene>
    <name evidence="7" type="ORF">KDH_28460</name>
</gene>
<dbReference type="InterPro" id="IPR013154">
    <property type="entry name" value="ADH-like_N"/>
</dbReference>
<dbReference type="PANTHER" id="PTHR43189">
    <property type="entry name" value="ZINC-TYPE ALCOHOL DEHYDROGENASE-LIKE PROTEIN C1198.01-RELATED"/>
    <property type="match status" value="1"/>
</dbReference>
<evidence type="ECO:0000256" key="4">
    <source>
        <dbReference type="ARBA" id="ARBA00023002"/>
    </source>
</evidence>
<keyword evidence="3" id="KW-0862">Zinc</keyword>
<dbReference type="Gene3D" id="3.90.180.10">
    <property type="entry name" value="Medium-chain alcohol dehydrogenases, catalytic domain"/>
    <property type="match status" value="1"/>
</dbReference>
<evidence type="ECO:0000259" key="5">
    <source>
        <dbReference type="Pfam" id="PF08240"/>
    </source>
</evidence>
<feature type="domain" description="Alcohol dehydrogenase-like N-terminal" evidence="5">
    <location>
        <begin position="32"/>
        <end position="144"/>
    </location>
</feature>
<dbReference type="CDD" id="cd08230">
    <property type="entry name" value="glucose_DH"/>
    <property type="match status" value="1"/>
</dbReference>
<evidence type="ECO:0000313" key="7">
    <source>
        <dbReference type="EMBL" id="GLV56002.1"/>
    </source>
</evidence>
<evidence type="ECO:0000313" key="8">
    <source>
        <dbReference type="Proteomes" id="UP001344906"/>
    </source>
</evidence>
<dbReference type="Pfam" id="PF08240">
    <property type="entry name" value="ADH_N"/>
    <property type="match status" value="1"/>
</dbReference>
<keyword evidence="4" id="KW-0560">Oxidoreductase</keyword>
<dbReference type="SUPFAM" id="SSF51735">
    <property type="entry name" value="NAD(P)-binding Rossmann-fold domains"/>
    <property type="match status" value="1"/>
</dbReference>
<dbReference type="Proteomes" id="UP001344906">
    <property type="component" value="Unassembled WGS sequence"/>
</dbReference>
<comment type="caution">
    <text evidence="7">The sequence shown here is derived from an EMBL/GenBank/DDBJ whole genome shotgun (WGS) entry which is preliminary data.</text>
</comment>
<dbReference type="InterPro" id="IPR036291">
    <property type="entry name" value="NAD(P)-bd_dom_sf"/>
</dbReference>
<sequence>MKAIAVYPGQPHTMHLEDVPKPDVKDIPGGRGVLVKILRVGVDGTDKEINAAEYGHAPEGQQFLITGHENFGQVVEVGPNVPSTVKPGTYVVATVRRPGHSLYDTIGLQDMTTDSVYYERGINLCHGYLTEYYIEDAAYIVPLPASLRQVGVLLEPLTVAEKGLNQAYEIQRRLKVWQPQHAAVVGAGTIGLLATMAMRLRGLEVTCYSRRLPPYRNSDLLITLGARYICSQQVSLSEASEMYGPFDIIFEASGFSPLVFQAAEALGKNGVLVLSSVTGGTKKVEINTDKINQGFVLGNKVMVGTVNASRTDFVSGVDDLVKAEAFYPGWLNNLLTTRIQGLENYEDMLCHLIEDKDAIKVYVEVAKEQEEDHE</sequence>
<reference evidence="7 8" key="1">
    <citation type="submission" date="2023-02" db="EMBL/GenBank/DDBJ databases">
        <title>Dictyobacter halimunensis sp. nov., a new member of the class Ktedonobacteria from forest soil in a geothermal area.</title>
        <authorList>
            <person name="Rachmania M.K."/>
            <person name="Ningsih F."/>
            <person name="Sakai Y."/>
            <person name="Yabe S."/>
            <person name="Yokota A."/>
            <person name="Sjamsuridzal W."/>
        </authorList>
    </citation>
    <scope>NUCLEOTIDE SEQUENCE [LARGE SCALE GENOMIC DNA]</scope>
    <source>
        <strain evidence="7 8">S3.2.2.5</strain>
    </source>
</reference>
<proteinExistence type="predicted"/>
<evidence type="ECO:0000259" key="6">
    <source>
        <dbReference type="Pfam" id="PF16912"/>
    </source>
</evidence>
<dbReference type="Pfam" id="PF16912">
    <property type="entry name" value="Glu_dehyd_C"/>
    <property type="match status" value="1"/>
</dbReference>
<dbReference type="RefSeq" id="WP_338250853.1">
    <property type="nucleotide sequence ID" value="NZ_BSRI01000001.1"/>
</dbReference>
<dbReference type="PROSITE" id="PS00059">
    <property type="entry name" value="ADH_ZINC"/>
    <property type="match status" value="1"/>
</dbReference>
<organism evidence="7 8">
    <name type="scientific">Dictyobacter halimunensis</name>
    <dbReference type="NCBI Taxonomy" id="3026934"/>
    <lineage>
        <taxon>Bacteria</taxon>
        <taxon>Bacillati</taxon>
        <taxon>Chloroflexota</taxon>
        <taxon>Ktedonobacteria</taxon>
        <taxon>Ktedonobacterales</taxon>
        <taxon>Dictyobacteraceae</taxon>
        <taxon>Dictyobacter</taxon>
    </lineage>
</organism>
<name>A0ABQ6FUA1_9CHLR</name>
<protein>
    <submittedName>
        <fullName evidence="7">Glucose dehydrogenase</fullName>
    </submittedName>
</protein>
<dbReference type="InterPro" id="IPR002328">
    <property type="entry name" value="ADH_Zn_CS"/>
</dbReference>
<evidence type="ECO:0000256" key="2">
    <source>
        <dbReference type="ARBA" id="ARBA00022723"/>
    </source>
</evidence>
<dbReference type="SUPFAM" id="SSF50129">
    <property type="entry name" value="GroES-like"/>
    <property type="match status" value="1"/>
</dbReference>
<dbReference type="EMBL" id="BSRI01000001">
    <property type="protein sequence ID" value="GLV56002.1"/>
    <property type="molecule type" value="Genomic_DNA"/>
</dbReference>
<dbReference type="Gene3D" id="3.40.50.720">
    <property type="entry name" value="NAD(P)-binding Rossmann-like Domain"/>
    <property type="match status" value="1"/>
</dbReference>
<evidence type="ECO:0000256" key="3">
    <source>
        <dbReference type="ARBA" id="ARBA00022833"/>
    </source>
</evidence>
<feature type="domain" description="Glucose dehydrogenase C-terminal" evidence="6">
    <location>
        <begin position="149"/>
        <end position="364"/>
    </location>
</feature>
<accession>A0ABQ6FUA1</accession>
<dbReference type="InterPro" id="IPR031640">
    <property type="entry name" value="Glu_dehyd_C"/>
</dbReference>
<dbReference type="InterPro" id="IPR011032">
    <property type="entry name" value="GroES-like_sf"/>
</dbReference>
<evidence type="ECO:0000256" key="1">
    <source>
        <dbReference type="ARBA" id="ARBA00001947"/>
    </source>
</evidence>
<keyword evidence="8" id="KW-1185">Reference proteome</keyword>
<comment type="cofactor">
    <cofactor evidence="1">
        <name>Zn(2+)</name>
        <dbReference type="ChEBI" id="CHEBI:29105"/>
    </cofactor>
</comment>
<keyword evidence="2" id="KW-0479">Metal-binding</keyword>
<dbReference type="PANTHER" id="PTHR43189:SF2">
    <property type="entry name" value="GLUCOSE 1-DEHYDROGENASE"/>
    <property type="match status" value="1"/>
</dbReference>